<evidence type="ECO:0000256" key="1">
    <source>
        <dbReference type="ARBA" id="ARBA00004141"/>
    </source>
</evidence>
<feature type="transmembrane region" description="Helical" evidence="9">
    <location>
        <begin position="237"/>
        <end position="257"/>
    </location>
</feature>
<evidence type="ECO:0000256" key="9">
    <source>
        <dbReference type="SAM" id="Phobius"/>
    </source>
</evidence>
<evidence type="ECO:0000256" key="2">
    <source>
        <dbReference type="ARBA" id="ARBA00006175"/>
    </source>
</evidence>
<proteinExistence type="inferred from homology"/>
<dbReference type="KEGG" id="lma:LMJF_31_0020"/>
<organism evidence="10 11">
    <name type="scientific">Leishmania major</name>
    <dbReference type="NCBI Taxonomy" id="5664"/>
    <lineage>
        <taxon>Eukaryota</taxon>
        <taxon>Discoba</taxon>
        <taxon>Euglenozoa</taxon>
        <taxon>Kinetoplastea</taxon>
        <taxon>Metakinetoplastina</taxon>
        <taxon>Trypanosomatida</taxon>
        <taxon>Trypanosomatidae</taxon>
        <taxon>Leishmaniinae</taxon>
        <taxon>Leishmania</taxon>
    </lineage>
</organism>
<dbReference type="SUPFAM" id="SSF81338">
    <property type="entry name" value="Aquaporin-like"/>
    <property type="match status" value="1"/>
</dbReference>
<dbReference type="RefSeq" id="XP_001684986.1">
    <property type="nucleotide sequence ID" value="XM_001684934.1"/>
</dbReference>
<dbReference type="GO" id="GO:0015793">
    <property type="term" value="P:glycerol transmembrane transport"/>
    <property type="evidence" value="ECO:0000315"/>
    <property type="project" value="GeneDB"/>
</dbReference>
<feature type="region of interest" description="Disordered" evidence="8">
    <location>
        <begin position="27"/>
        <end position="46"/>
    </location>
</feature>
<keyword evidence="5 9" id="KW-1133">Transmembrane helix</keyword>
<keyword evidence="3 7" id="KW-0813">Transport</keyword>
<dbReference type="GO" id="GO:0010038">
    <property type="term" value="P:response to metal ion"/>
    <property type="evidence" value="ECO:0000314"/>
    <property type="project" value="GeneDB"/>
</dbReference>
<dbReference type="PANTHER" id="PTHR43829:SF9">
    <property type="entry name" value="AQUAPORIN-9"/>
    <property type="match status" value="1"/>
</dbReference>
<dbReference type="PROSITE" id="PS00221">
    <property type="entry name" value="MIP"/>
    <property type="match status" value="1"/>
</dbReference>
<evidence type="ECO:0000313" key="11">
    <source>
        <dbReference type="Proteomes" id="UP000000542"/>
    </source>
</evidence>
<dbReference type="InterPro" id="IPR000425">
    <property type="entry name" value="MIP"/>
</dbReference>
<dbReference type="VEuPathDB" id="TriTrypDB:LmjF.31.0020"/>
<reference evidence="10 11" key="1">
    <citation type="journal article" date="2005" name="Science">
        <title>The genome of the kinetoplastid parasite, Leishmania major.</title>
        <authorList>
            <person name="Ivens A.C."/>
            <person name="Peacock C.S."/>
            <person name="Worthey E.A."/>
            <person name="Murphy L."/>
            <person name="Aggarwal G."/>
            <person name="Berriman M."/>
            <person name="Sisk E."/>
            <person name="Rajandream M.A."/>
            <person name="Adlem E."/>
            <person name="Aert R."/>
            <person name="Anupama A."/>
            <person name="Apostolou Z."/>
            <person name="Attipoe P."/>
            <person name="Bason N."/>
            <person name="Bauser C."/>
            <person name="Beck A."/>
            <person name="Beverley S.M."/>
            <person name="Bianchettin G."/>
            <person name="Borzym K."/>
            <person name="Bothe G."/>
            <person name="Bruschi C.V."/>
            <person name="Collins M."/>
            <person name="Cadag E."/>
            <person name="Ciarloni L."/>
            <person name="Clayton C."/>
            <person name="Coulson R.M."/>
            <person name="Cronin A."/>
            <person name="Cruz A.K."/>
            <person name="Davies R.M."/>
            <person name="De Gaudenzi J."/>
            <person name="Dobson D.E."/>
            <person name="Duesterhoeft A."/>
            <person name="Fazelina G."/>
            <person name="Fosker N."/>
            <person name="Frasch A.C."/>
            <person name="Fraser A."/>
            <person name="Fuchs M."/>
            <person name="Gabel C."/>
            <person name="Goble A."/>
            <person name="Goffeau A."/>
            <person name="Harris D."/>
            <person name="Hertz-Fowler C."/>
            <person name="Hilbert H."/>
            <person name="Horn D."/>
            <person name="Huang Y."/>
            <person name="Klages S."/>
            <person name="Knights A."/>
            <person name="Kube M."/>
            <person name="Larke N."/>
            <person name="Litvin L."/>
            <person name="Lord A."/>
            <person name="Louie T."/>
            <person name="Marra M."/>
            <person name="Masuy D."/>
            <person name="Matthews K."/>
            <person name="Michaeli S."/>
            <person name="Mottram J.C."/>
            <person name="Muller-Auer S."/>
            <person name="Munden H."/>
            <person name="Nelson S."/>
            <person name="Norbertczak H."/>
            <person name="Oliver K."/>
            <person name="O'neil S."/>
            <person name="Pentony M."/>
            <person name="Pohl T.M."/>
            <person name="Price C."/>
            <person name="Purnelle B."/>
            <person name="Quail M.A."/>
            <person name="Rabbinowitsch E."/>
            <person name="Reinhardt R."/>
            <person name="Rieger M."/>
            <person name="Rinta J."/>
            <person name="Robben J."/>
            <person name="Robertson L."/>
            <person name="Ruiz J.C."/>
            <person name="Rutter S."/>
            <person name="Saunders D."/>
            <person name="Schafer M."/>
            <person name="Schein J."/>
            <person name="Schwartz D.C."/>
            <person name="Seeger K."/>
            <person name="Seyler A."/>
            <person name="Sharp S."/>
            <person name="Shin H."/>
            <person name="Sivam D."/>
            <person name="Squares R."/>
            <person name="Squares S."/>
            <person name="Tosato V."/>
            <person name="Vogt C."/>
            <person name="Volckaert G."/>
            <person name="Wambutt R."/>
            <person name="Warren T."/>
            <person name="Wedler H."/>
            <person name="Woodward J."/>
            <person name="Zhou S."/>
            <person name="Zimmermann W."/>
            <person name="Smith D.F."/>
            <person name="Blackwell J.M."/>
            <person name="Stuart K.D."/>
            <person name="Barrell B."/>
            <person name="Myler P.J."/>
        </authorList>
    </citation>
    <scope>NUCLEOTIDE SEQUENCE [LARGE SCALE GENOMIC DNA]</scope>
    <source>
        <strain evidence="11">MHOM/IL/81/Friedlin</strain>
    </source>
</reference>
<dbReference type="Pfam" id="PF00230">
    <property type="entry name" value="MIP"/>
    <property type="match status" value="1"/>
</dbReference>
<gene>
    <name evidence="10" type="primary">AQP1</name>
    <name evidence="10" type="ORF">LMJF_31_0020</name>
</gene>
<dbReference type="GO" id="GO:0020016">
    <property type="term" value="C:ciliary pocket"/>
    <property type="evidence" value="ECO:0000315"/>
    <property type="project" value="GeneDB"/>
</dbReference>
<evidence type="ECO:0000256" key="8">
    <source>
        <dbReference type="SAM" id="MobiDB-lite"/>
    </source>
</evidence>
<evidence type="ECO:0000256" key="4">
    <source>
        <dbReference type="ARBA" id="ARBA00022692"/>
    </source>
</evidence>
<evidence type="ECO:0000256" key="7">
    <source>
        <dbReference type="RuleBase" id="RU000477"/>
    </source>
</evidence>
<dbReference type="GeneID" id="5653931"/>
<dbReference type="SMR" id="Q4Q6R2"/>
<dbReference type="HOGENOM" id="CLU_020019_9_0_1"/>
<dbReference type="InterPro" id="IPR022357">
    <property type="entry name" value="MIP_CS"/>
</dbReference>
<dbReference type="VEuPathDB" id="TriTrypDB:LMJFC_310005300"/>
<dbReference type="GO" id="GO:0043575">
    <property type="term" value="P:detection of osmotic stimulus"/>
    <property type="evidence" value="ECO:0000315"/>
    <property type="project" value="GeneDB"/>
</dbReference>
<dbReference type="OMA" id="CALGRMP"/>
<comment type="similarity">
    <text evidence="2 7">Belongs to the MIP/aquaporin (TC 1.A.8) family.</text>
</comment>
<dbReference type="GO" id="GO:0000331">
    <property type="term" value="C:contractile vacuole"/>
    <property type="evidence" value="ECO:0000315"/>
    <property type="project" value="GeneDB"/>
</dbReference>
<dbReference type="eggNOG" id="KOG0224">
    <property type="taxonomic scope" value="Eukaryota"/>
</dbReference>
<keyword evidence="11" id="KW-1185">Reference proteome</keyword>
<dbReference type="AlphaFoldDB" id="Q4Q6R2"/>
<dbReference type="InterPro" id="IPR023271">
    <property type="entry name" value="Aquaporin-like"/>
</dbReference>
<dbReference type="GO" id="GO:0015250">
    <property type="term" value="F:water channel activity"/>
    <property type="evidence" value="ECO:0000315"/>
    <property type="project" value="GeneDB"/>
</dbReference>
<feature type="transmembrane region" description="Helical" evidence="9">
    <location>
        <begin position="66"/>
        <end position="89"/>
    </location>
</feature>
<dbReference type="Gene3D" id="1.20.1080.10">
    <property type="entry name" value="Glycerol uptake facilitator protein"/>
    <property type="match status" value="1"/>
</dbReference>
<feature type="transmembrane region" description="Helical" evidence="9">
    <location>
        <begin position="285"/>
        <end position="310"/>
    </location>
</feature>
<dbReference type="VEuPathDB" id="TriTrypDB:LMJLV39_310005100"/>
<dbReference type="InParanoid" id="Q4Q6R2"/>
<dbReference type="GO" id="GO:0006971">
    <property type="term" value="P:hypotonic response"/>
    <property type="evidence" value="ECO:0000315"/>
    <property type="project" value="GeneDB"/>
</dbReference>
<dbReference type="GO" id="GO:0006855">
    <property type="term" value="P:xenobiotic transmembrane transport"/>
    <property type="evidence" value="ECO:0000315"/>
    <property type="project" value="GeneDB"/>
</dbReference>
<feature type="transmembrane region" description="Helical" evidence="9">
    <location>
        <begin position="101"/>
        <end position="122"/>
    </location>
</feature>
<evidence type="ECO:0000256" key="3">
    <source>
        <dbReference type="ARBA" id="ARBA00022448"/>
    </source>
</evidence>
<dbReference type="CDD" id="cd00333">
    <property type="entry name" value="MIP"/>
    <property type="match status" value="1"/>
</dbReference>
<dbReference type="PRINTS" id="PR00783">
    <property type="entry name" value="MINTRINSICP"/>
</dbReference>
<dbReference type="Proteomes" id="UP000000542">
    <property type="component" value="Chromosome 31"/>
</dbReference>
<dbReference type="InterPro" id="IPR050363">
    <property type="entry name" value="MIP/Aquaporin"/>
</dbReference>
<evidence type="ECO:0000256" key="5">
    <source>
        <dbReference type="ARBA" id="ARBA00022989"/>
    </source>
</evidence>
<sequence>MNSPTTMPLQCHDAETQLYVDKESPEGLPIGNQMHEEEEDQHESKRNFMSQNRWPLYRYRWRLREYVAEFFGTFFLVTFGTGVVATTVFHGGTTAMYQSNSSYLAITFGWAFGLAISLFLSMAVSGGHLNPAVTLANCVFGTFPWVKLPGYFLAQFLGGFVGAANTYVLFKSHFDEAEKRLLLNETMASKYGGIFATYPNVANTYAVWSEVFNTMALMMGILAITDARMTPAVDYKPVAIGLLLFVIGIASGINSSYGLNPARDLSPRILSAMLWGSEPFTLHSYYFWIPLVVPFVGALFGMFLYVFFIIPPSC</sequence>
<dbReference type="NCBIfam" id="TIGR00861">
    <property type="entry name" value="MIP"/>
    <property type="match status" value="1"/>
</dbReference>
<dbReference type="GO" id="GO:0015254">
    <property type="term" value="F:glycerol channel activity"/>
    <property type="evidence" value="ECO:0000315"/>
    <property type="project" value="GeneDB"/>
</dbReference>
<evidence type="ECO:0000313" key="10">
    <source>
        <dbReference type="EMBL" id="CAJ08141.1"/>
    </source>
</evidence>
<feature type="transmembrane region" description="Helical" evidence="9">
    <location>
        <begin position="152"/>
        <end position="170"/>
    </location>
</feature>
<dbReference type="STRING" id="5664.Q4Q6R2"/>
<keyword evidence="6 9" id="KW-0472">Membrane</keyword>
<dbReference type="GO" id="GO:0006833">
    <property type="term" value="P:water transport"/>
    <property type="evidence" value="ECO:0000318"/>
    <property type="project" value="GO_Central"/>
</dbReference>
<dbReference type="GO" id="GO:0005886">
    <property type="term" value="C:plasma membrane"/>
    <property type="evidence" value="ECO:0000314"/>
    <property type="project" value="GeneDB"/>
</dbReference>
<protein>
    <submittedName>
        <fullName evidence="10">Aquaglyceroporin</fullName>
    </submittedName>
</protein>
<comment type="subcellular location">
    <subcellularLocation>
        <location evidence="1">Membrane</location>
        <topology evidence="1">Multi-pass membrane protein</topology>
    </subcellularLocation>
</comment>
<reference evidence="10 11" key="2">
    <citation type="journal article" date="2011" name="Genome Res.">
        <title>Chromosome and gene copy number variation allow major structural change between species and strains of Leishmania.</title>
        <authorList>
            <person name="Rogers M.B."/>
            <person name="Hilley J.D."/>
            <person name="Dickens N.J."/>
            <person name="Wilkes J."/>
            <person name="Bates P.A."/>
            <person name="Depledge D.P."/>
            <person name="Harris D."/>
            <person name="Her Y."/>
            <person name="Herzyk P."/>
            <person name="Imamura H."/>
            <person name="Otto T.D."/>
            <person name="Sanders M."/>
            <person name="Seeger K."/>
            <person name="Dujardin J.C."/>
            <person name="Berriman M."/>
            <person name="Smith D.F."/>
            <person name="Hertz-Fowler C."/>
            <person name="Mottram J.C."/>
        </authorList>
    </citation>
    <scope>NUCLEOTIDE SEQUENCE [LARGE SCALE GENOMIC DNA]</scope>
    <source>
        <strain evidence="11">MHOM/IL/81/Friedlin</strain>
    </source>
</reference>
<keyword evidence="4 7" id="KW-0812">Transmembrane</keyword>
<name>Q4Q6R2_LEIMA</name>
<feature type="transmembrane region" description="Helical" evidence="9">
    <location>
        <begin position="205"/>
        <end position="225"/>
    </location>
</feature>
<accession>Q4Q6R2</accession>
<dbReference type="PANTHER" id="PTHR43829">
    <property type="entry name" value="AQUAPORIN OR AQUAGLYCEROPORIN RELATED"/>
    <property type="match status" value="1"/>
</dbReference>
<evidence type="ECO:0000256" key="6">
    <source>
        <dbReference type="ARBA" id="ARBA00023136"/>
    </source>
</evidence>
<dbReference type="VEuPathDB" id="TriTrypDB:LMJSD75_310005100"/>
<dbReference type="GO" id="GO:0060170">
    <property type="term" value="C:ciliary membrane"/>
    <property type="evidence" value="ECO:0000315"/>
    <property type="project" value="GeneDB"/>
</dbReference>
<dbReference type="EMBL" id="FR796427">
    <property type="protein sequence ID" value="CAJ08141.1"/>
    <property type="molecule type" value="Genomic_DNA"/>
</dbReference>